<organism evidence="7">
    <name type="scientific">Dichomitus squalens</name>
    <dbReference type="NCBI Taxonomy" id="114155"/>
    <lineage>
        <taxon>Eukaryota</taxon>
        <taxon>Fungi</taxon>
        <taxon>Dikarya</taxon>
        <taxon>Basidiomycota</taxon>
        <taxon>Agaricomycotina</taxon>
        <taxon>Agaricomycetes</taxon>
        <taxon>Polyporales</taxon>
        <taxon>Polyporaceae</taxon>
        <taxon>Dichomitus</taxon>
    </lineage>
</organism>
<dbReference type="Proteomes" id="UP000292957">
    <property type="component" value="Unassembled WGS sequence"/>
</dbReference>
<protein>
    <recommendedName>
        <fullName evidence="6">Ubiquitin-like domain-containing protein</fullName>
    </recommendedName>
</protein>
<keyword evidence="4" id="KW-0378">Hydrolase</keyword>
<evidence type="ECO:0000256" key="4">
    <source>
        <dbReference type="ARBA" id="ARBA00022801"/>
    </source>
</evidence>
<dbReference type="PANTHER" id="PTHR12917">
    <property type="entry name" value="ASPARTYL PROTEASE DDI-RELATED"/>
    <property type="match status" value="1"/>
</dbReference>
<dbReference type="AlphaFoldDB" id="A0A4Q9MA39"/>
<comment type="similarity">
    <text evidence="1">Belongs to the DDI1 family.</text>
</comment>
<dbReference type="SMART" id="SM00213">
    <property type="entry name" value="UBQ"/>
    <property type="match status" value="1"/>
</dbReference>
<sequence>MNLTFVTELGETFSVEIDPQMELENVMALLEAESGIPISEQSLSHEGCDLRDPKATMRDSGVGDNSVLLLRRKVHVPGTSRSVEQDAEMMRLQLLGDPNLMNQLRQVRPSFPLPKHPSLPTFMQPKC</sequence>
<feature type="region of interest" description="Disordered" evidence="5">
    <location>
        <begin position="42"/>
        <end position="61"/>
    </location>
</feature>
<dbReference type="InterPro" id="IPR033882">
    <property type="entry name" value="DDI1_N"/>
</dbReference>
<dbReference type="OrthoDB" id="1047367at2759"/>
<dbReference type="EMBL" id="ML143490">
    <property type="protein sequence ID" value="TBU23995.1"/>
    <property type="molecule type" value="Genomic_DNA"/>
</dbReference>
<evidence type="ECO:0000256" key="1">
    <source>
        <dbReference type="ARBA" id="ARBA00009136"/>
    </source>
</evidence>
<dbReference type="InterPro" id="IPR029071">
    <property type="entry name" value="Ubiquitin-like_domsf"/>
</dbReference>
<reference evidence="7" key="1">
    <citation type="submission" date="2019-01" db="EMBL/GenBank/DDBJ databases">
        <title>Draft genome sequences of three monokaryotic isolates of the white-rot basidiomycete fungus Dichomitus squalens.</title>
        <authorList>
            <consortium name="DOE Joint Genome Institute"/>
            <person name="Lopez S.C."/>
            <person name="Andreopoulos B."/>
            <person name="Pangilinan J."/>
            <person name="Lipzen A."/>
            <person name="Riley R."/>
            <person name="Ahrendt S."/>
            <person name="Ng V."/>
            <person name="Barry K."/>
            <person name="Daum C."/>
            <person name="Grigoriev I.V."/>
            <person name="Hilden K.S."/>
            <person name="Makela M.R."/>
            <person name="de Vries R.P."/>
        </authorList>
    </citation>
    <scope>NUCLEOTIDE SEQUENCE [LARGE SCALE GENOMIC DNA]</scope>
    <source>
        <strain evidence="7">OM18370.1</strain>
    </source>
</reference>
<dbReference type="Gene3D" id="3.10.20.90">
    <property type="entry name" value="Phosphatidylinositol 3-kinase Catalytic Subunit, Chain A, domain 1"/>
    <property type="match status" value="1"/>
</dbReference>
<dbReference type="PROSITE" id="PS50053">
    <property type="entry name" value="UBIQUITIN_2"/>
    <property type="match status" value="1"/>
</dbReference>
<accession>A0A4Q9MA39</accession>
<evidence type="ECO:0000259" key="6">
    <source>
        <dbReference type="PROSITE" id="PS50053"/>
    </source>
</evidence>
<dbReference type="GO" id="GO:0004190">
    <property type="term" value="F:aspartic-type endopeptidase activity"/>
    <property type="evidence" value="ECO:0007669"/>
    <property type="project" value="UniProtKB-KW"/>
</dbReference>
<keyword evidence="3" id="KW-0064">Aspartyl protease</keyword>
<dbReference type="PANTHER" id="PTHR12917:SF1">
    <property type="entry name" value="AT13091P"/>
    <property type="match status" value="1"/>
</dbReference>
<dbReference type="InterPro" id="IPR000626">
    <property type="entry name" value="Ubiquitin-like_dom"/>
</dbReference>
<evidence type="ECO:0000313" key="7">
    <source>
        <dbReference type="EMBL" id="TBU23995.1"/>
    </source>
</evidence>
<dbReference type="GO" id="GO:0006508">
    <property type="term" value="P:proteolysis"/>
    <property type="evidence" value="ECO:0007669"/>
    <property type="project" value="UniProtKB-KW"/>
</dbReference>
<evidence type="ECO:0000256" key="5">
    <source>
        <dbReference type="SAM" id="MobiDB-lite"/>
    </source>
</evidence>
<feature type="compositionally biased region" description="Basic and acidic residues" evidence="5">
    <location>
        <begin position="46"/>
        <end position="57"/>
    </location>
</feature>
<keyword evidence="2" id="KW-0645">Protease</keyword>
<evidence type="ECO:0000256" key="3">
    <source>
        <dbReference type="ARBA" id="ARBA00022750"/>
    </source>
</evidence>
<dbReference type="SUPFAM" id="SSF54236">
    <property type="entry name" value="Ubiquitin-like"/>
    <property type="match status" value="1"/>
</dbReference>
<gene>
    <name evidence="7" type="ORF">BD311DRAFT_44852</name>
</gene>
<dbReference type="CDD" id="cd01796">
    <property type="entry name" value="Ubl_Ddi1_like"/>
    <property type="match status" value="1"/>
</dbReference>
<feature type="domain" description="Ubiquitin-like" evidence="6">
    <location>
        <begin position="1"/>
        <end position="70"/>
    </location>
</feature>
<name>A0A4Q9MA39_9APHY</name>
<proteinExistence type="inferred from homology"/>
<evidence type="ECO:0000256" key="2">
    <source>
        <dbReference type="ARBA" id="ARBA00022670"/>
    </source>
</evidence>
<dbReference type="Pfam" id="PF00240">
    <property type="entry name" value="ubiquitin"/>
    <property type="match status" value="1"/>
</dbReference>